<dbReference type="InParanoid" id="K1RE59"/>
<dbReference type="GO" id="GO:0046983">
    <property type="term" value="F:protein dimerization activity"/>
    <property type="evidence" value="ECO:0007669"/>
    <property type="project" value="InterPro"/>
</dbReference>
<dbReference type="InterPro" id="IPR011598">
    <property type="entry name" value="bHLH_dom"/>
</dbReference>
<dbReference type="Gene3D" id="4.10.280.10">
    <property type="entry name" value="Helix-loop-helix DNA-binding domain"/>
    <property type="match status" value="1"/>
</dbReference>
<dbReference type="SMART" id="SM00353">
    <property type="entry name" value="HLH"/>
    <property type="match status" value="1"/>
</dbReference>
<reference evidence="2" key="1">
    <citation type="journal article" date="2012" name="Nature">
        <title>The oyster genome reveals stress adaptation and complexity of shell formation.</title>
        <authorList>
            <person name="Zhang G."/>
            <person name="Fang X."/>
            <person name="Guo X."/>
            <person name="Li L."/>
            <person name="Luo R."/>
            <person name="Xu F."/>
            <person name="Yang P."/>
            <person name="Zhang L."/>
            <person name="Wang X."/>
            <person name="Qi H."/>
            <person name="Xiong Z."/>
            <person name="Que H."/>
            <person name="Xie Y."/>
            <person name="Holland P.W."/>
            <person name="Paps J."/>
            <person name="Zhu Y."/>
            <person name="Wu F."/>
            <person name="Chen Y."/>
            <person name="Wang J."/>
            <person name="Peng C."/>
            <person name="Meng J."/>
            <person name="Yang L."/>
            <person name="Liu J."/>
            <person name="Wen B."/>
            <person name="Zhang N."/>
            <person name="Huang Z."/>
            <person name="Zhu Q."/>
            <person name="Feng Y."/>
            <person name="Mount A."/>
            <person name="Hedgecock D."/>
            <person name="Xu Z."/>
            <person name="Liu Y."/>
            <person name="Domazet-Loso T."/>
            <person name="Du Y."/>
            <person name="Sun X."/>
            <person name="Zhang S."/>
            <person name="Liu B."/>
            <person name="Cheng P."/>
            <person name="Jiang X."/>
            <person name="Li J."/>
            <person name="Fan D."/>
            <person name="Wang W."/>
            <person name="Fu W."/>
            <person name="Wang T."/>
            <person name="Wang B."/>
            <person name="Zhang J."/>
            <person name="Peng Z."/>
            <person name="Li Y."/>
            <person name="Li N."/>
            <person name="Wang J."/>
            <person name="Chen M."/>
            <person name="He Y."/>
            <person name="Tan F."/>
            <person name="Song X."/>
            <person name="Zheng Q."/>
            <person name="Huang R."/>
            <person name="Yang H."/>
            <person name="Du X."/>
            <person name="Chen L."/>
            <person name="Yang M."/>
            <person name="Gaffney P.M."/>
            <person name="Wang S."/>
            <person name="Luo L."/>
            <person name="She Z."/>
            <person name="Ming Y."/>
            <person name="Huang W."/>
            <person name="Zhang S."/>
            <person name="Huang B."/>
            <person name="Zhang Y."/>
            <person name="Qu T."/>
            <person name="Ni P."/>
            <person name="Miao G."/>
            <person name="Wang J."/>
            <person name="Wang Q."/>
            <person name="Steinberg C.E."/>
            <person name="Wang H."/>
            <person name="Li N."/>
            <person name="Qian L."/>
            <person name="Zhang G."/>
            <person name="Li Y."/>
            <person name="Yang H."/>
            <person name="Liu X."/>
            <person name="Wang J."/>
            <person name="Yin Y."/>
            <person name="Wang J."/>
        </authorList>
    </citation>
    <scope>NUCLEOTIDE SEQUENCE [LARGE SCALE GENOMIC DNA]</scope>
    <source>
        <strain evidence="2">05x7-T-G4-1.051#20</strain>
    </source>
</reference>
<dbReference type="EMBL" id="JH818387">
    <property type="protein sequence ID" value="EKC39610.1"/>
    <property type="molecule type" value="Genomic_DNA"/>
</dbReference>
<dbReference type="PANTHER" id="PTHR23349">
    <property type="entry name" value="BASIC HELIX-LOOP-HELIX TRANSCRIPTION FACTOR, TWIST"/>
    <property type="match status" value="1"/>
</dbReference>
<feature type="compositionally biased region" description="Basic and acidic residues" evidence="1">
    <location>
        <begin position="25"/>
        <end position="40"/>
    </location>
</feature>
<dbReference type="GO" id="GO:0000977">
    <property type="term" value="F:RNA polymerase II transcription regulatory region sequence-specific DNA binding"/>
    <property type="evidence" value="ECO:0007669"/>
    <property type="project" value="TreeGrafter"/>
</dbReference>
<gene>
    <name evidence="2" type="ORF">CGI_10018602</name>
</gene>
<evidence type="ECO:0000256" key="1">
    <source>
        <dbReference type="SAM" id="MobiDB-lite"/>
    </source>
</evidence>
<protein>
    <submittedName>
        <fullName evidence="2">Heart-and neural crest derivatives-expressed protein 2</fullName>
    </submittedName>
</protein>
<name>K1RE59_MAGGI</name>
<accession>K1RE59</accession>
<feature type="region of interest" description="Disordered" evidence="1">
    <location>
        <begin position="1"/>
        <end position="40"/>
    </location>
</feature>
<dbReference type="CDD" id="cd11390">
    <property type="entry name" value="bHLH_TS"/>
    <property type="match status" value="1"/>
</dbReference>
<sequence>MTENTEKDVPAFTVEDAQSPVDLTTADKEESEKKEKGTKKFDKLKLTDEEIEERRRSANYMERRRMKKMSSALADLRKCIPQQYHLYHRRMSKIRTLRLAIAYIKALKDILLKDDQRRQLVAMSSQSSFTHGGMRLPHEPFSPMSSSMIIAAYAAHGAQVPKRQLMFSPDLRFQEVPEPRFQTPRVPRHSAYQTPVNNPIYGQSFFRTPGLNKTAPEHTISSPEEEVKQVVIAGCTVFHNKEDGTSCPIGASRSSSCRYVTEGFDGVCPLPEDDGARDQI</sequence>
<dbReference type="InterPro" id="IPR036638">
    <property type="entry name" value="HLH_DNA-bd_sf"/>
</dbReference>
<dbReference type="HOGENOM" id="CLU_994810_0_0_1"/>
<dbReference type="InterPro" id="IPR050283">
    <property type="entry name" value="E-box_TF_Regulators"/>
</dbReference>
<dbReference type="PANTHER" id="PTHR23349:SF111">
    <property type="entry name" value="BHLH DOMAIN-CONTAINING PROTEIN"/>
    <property type="match status" value="1"/>
</dbReference>
<proteinExistence type="predicted"/>
<evidence type="ECO:0000313" key="2">
    <source>
        <dbReference type="EMBL" id="EKC39610.1"/>
    </source>
</evidence>
<dbReference type="AlphaFoldDB" id="K1RE59"/>
<dbReference type="Pfam" id="PF00010">
    <property type="entry name" value="HLH"/>
    <property type="match status" value="1"/>
</dbReference>
<organism evidence="2">
    <name type="scientific">Magallana gigas</name>
    <name type="common">Pacific oyster</name>
    <name type="synonym">Crassostrea gigas</name>
    <dbReference type="NCBI Taxonomy" id="29159"/>
    <lineage>
        <taxon>Eukaryota</taxon>
        <taxon>Metazoa</taxon>
        <taxon>Spiralia</taxon>
        <taxon>Lophotrochozoa</taxon>
        <taxon>Mollusca</taxon>
        <taxon>Bivalvia</taxon>
        <taxon>Autobranchia</taxon>
        <taxon>Pteriomorphia</taxon>
        <taxon>Ostreida</taxon>
        <taxon>Ostreoidea</taxon>
        <taxon>Ostreidae</taxon>
        <taxon>Magallana</taxon>
    </lineage>
</organism>
<dbReference type="PROSITE" id="PS50888">
    <property type="entry name" value="BHLH"/>
    <property type="match status" value="1"/>
</dbReference>
<dbReference type="GO" id="GO:0000981">
    <property type="term" value="F:DNA-binding transcription factor activity, RNA polymerase II-specific"/>
    <property type="evidence" value="ECO:0007669"/>
    <property type="project" value="TreeGrafter"/>
</dbReference>
<dbReference type="SUPFAM" id="SSF47459">
    <property type="entry name" value="HLH, helix-loop-helix DNA-binding domain"/>
    <property type="match status" value="1"/>
</dbReference>
<dbReference type="GO" id="GO:0032502">
    <property type="term" value="P:developmental process"/>
    <property type="evidence" value="ECO:0007669"/>
    <property type="project" value="TreeGrafter"/>
</dbReference>